<dbReference type="InterPro" id="IPR001138">
    <property type="entry name" value="Zn2Cys6_DnaBD"/>
</dbReference>
<dbReference type="PROSITE" id="PS00463">
    <property type="entry name" value="ZN2_CY6_FUNGAL_1"/>
    <property type="match status" value="1"/>
</dbReference>
<dbReference type="CDD" id="cd12148">
    <property type="entry name" value="fungal_TF_MHR"/>
    <property type="match status" value="1"/>
</dbReference>
<dbReference type="Proteomes" id="UP000758603">
    <property type="component" value="Unassembled WGS sequence"/>
</dbReference>
<dbReference type="SUPFAM" id="SSF57701">
    <property type="entry name" value="Zn2/Cys6 DNA-binding domain"/>
    <property type="match status" value="1"/>
</dbReference>
<dbReference type="PROSITE" id="PS50048">
    <property type="entry name" value="ZN2_CY6_FUNGAL_2"/>
    <property type="match status" value="1"/>
</dbReference>
<dbReference type="GO" id="GO:0003677">
    <property type="term" value="F:DNA binding"/>
    <property type="evidence" value="ECO:0007669"/>
    <property type="project" value="InterPro"/>
</dbReference>
<evidence type="ECO:0000256" key="2">
    <source>
        <dbReference type="ARBA" id="ARBA00022723"/>
    </source>
</evidence>
<keyword evidence="2" id="KW-0479">Metal-binding</keyword>
<gene>
    <name evidence="8" type="ORF">BKA67DRAFT_514188</name>
</gene>
<feature type="domain" description="Zn(2)-C6 fungal-type" evidence="7">
    <location>
        <begin position="19"/>
        <end position="49"/>
    </location>
</feature>
<evidence type="ECO:0000256" key="3">
    <source>
        <dbReference type="ARBA" id="ARBA00023015"/>
    </source>
</evidence>
<dbReference type="GeneID" id="70126524"/>
<feature type="compositionally biased region" description="Pro residues" evidence="6">
    <location>
        <begin position="133"/>
        <end position="144"/>
    </location>
</feature>
<evidence type="ECO:0000256" key="5">
    <source>
        <dbReference type="ARBA" id="ARBA00023242"/>
    </source>
</evidence>
<evidence type="ECO:0000256" key="4">
    <source>
        <dbReference type="ARBA" id="ARBA00023163"/>
    </source>
</evidence>
<dbReference type="SMART" id="SM00066">
    <property type="entry name" value="GAL4"/>
    <property type="match status" value="1"/>
</dbReference>
<evidence type="ECO:0000259" key="7">
    <source>
        <dbReference type="PROSITE" id="PS50048"/>
    </source>
</evidence>
<sequence length="834" mass="93768">MQNESSNIDHEIHPVVNESCQGCRKRKLKCSRDVPICLHCQRLGALCVYDGKKNKPGLKTGAVESLNRRIEVLEDIVLRNASGAYGPGPTGAQDTTPSQIVPSEIVSTLASLCAELCNMNSRAALANASSASPIPPNLLPPPSPSTLSSSSYNQESRDRARKRRRVDSCGNPNIRLEHPLEDITDSFAALPPPQLVEHVVDAYFTTFQPWIPIIHETHFRRRLQDRQKATRLVIILHAMIVAAMRFVDPNVLIMPRNEIEAWVRRSRNVVVVEGMELLSLESLQALIIIAFNDIGNGDEAKAWSVIGSLTRTVEYLQLSVENDQTEEQPVFKPRVSLAPAAGWVEEEERRRVFWNIFNLDRFCSVLTGWNTSLTAEDVHRRLPADGGYWHNSEPVVTPFFGIWTRFEAKMGNSVAFLPAHYTSPGQNMEAVAHGESPISNPHTARASIQVDMSTVGAFAYCIEATESLSQVTSYFLQQKVNFSDRRQVSIWLTRFKELDLRLVHWKMFLPEKWKDSNISRQPTIVNMDPNLTLAHLSHNTSMILLHQRIAYPQSEWKNLVKLPSACSAETCQNAAIETQNIADKYLRHSNGPVNNQFTFCVFVAAIVLLVHWRYYESELIHEFWQLIDCLDEMAKRWVQRSASEADRRSSLAGSFAEHLRELHQRCTVEPELHIDLLSYSSGFNRKACSVSSGNNDDQTSMTHHYQTASTSLPNHMPNMQREGNSQPWHGNVYTPREDTVQQNEDATHDMGFFSHGLAHGAVGDSGESQMSLPQAPKGNMLSDELSNISYMLLDRSFMDLDRIITLENMTFSAPMASSTNMGMTVDESIMGNGI</sequence>
<name>A0A9P8UU66_9PEZI</name>
<feature type="region of interest" description="Disordered" evidence="6">
    <location>
        <begin position="129"/>
        <end position="171"/>
    </location>
</feature>
<keyword evidence="4" id="KW-0804">Transcription</keyword>
<keyword evidence="5" id="KW-0539">Nucleus</keyword>
<dbReference type="SMART" id="SM00906">
    <property type="entry name" value="Fungal_trans"/>
    <property type="match status" value="1"/>
</dbReference>
<dbReference type="EMBL" id="JAGPXC010000002">
    <property type="protein sequence ID" value="KAH6658423.1"/>
    <property type="molecule type" value="Genomic_DNA"/>
</dbReference>
<keyword evidence="3" id="KW-0805">Transcription regulation</keyword>
<evidence type="ECO:0000256" key="1">
    <source>
        <dbReference type="ARBA" id="ARBA00004123"/>
    </source>
</evidence>
<accession>A0A9P8UU66</accession>
<protein>
    <submittedName>
        <fullName evidence="8">Fungal-specific transcription factor domain-containing protein</fullName>
    </submittedName>
</protein>
<keyword evidence="9" id="KW-1185">Reference proteome</keyword>
<evidence type="ECO:0000256" key="6">
    <source>
        <dbReference type="SAM" id="MobiDB-lite"/>
    </source>
</evidence>
<proteinExistence type="predicted"/>
<dbReference type="PANTHER" id="PTHR47338:SF23">
    <property type="entry name" value="ZN(II)2CYS6 TRANSCRIPTION FACTOR (EUROFUNG)"/>
    <property type="match status" value="1"/>
</dbReference>
<evidence type="ECO:0000313" key="9">
    <source>
        <dbReference type="Proteomes" id="UP000758603"/>
    </source>
</evidence>
<dbReference type="RefSeq" id="XP_045962657.1">
    <property type="nucleotide sequence ID" value="XM_046097632.1"/>
</dbReference>
<dbReference type="OrthoDB" id="4456959at2759"/>
<dbReference type="GO" id="GO:0008270">
    <property type="term" value="F:zinc ion binding"/>
    <property type="evidence" value="ECO:0007669"/>
    <property type="project" value="InterPro"/>
</dbReference>
<dbReference type="InterPro" id="IPR036864">
    <property type="entry name" value="Zn2-C6_fun-type_DNA-bd_sf"/>
</dbReference>
<evidence type="ECO:0000313" key="8">
    <source>
        <dbReference type="EMBL" id="KAH6658423.1"/>
    </source>
</evidence>
<dbReference type="Pfam" id="PF04082">
    <property type="entry name" value="Fungal_trans"/>
    <property type="match status" value="1"/>
</dbReference>
<dbReference type="GO" id="GO:0000981">
    <property type="term" value="F:DNA-binding transcription factor activity, RNA polymerase II-specific"/>
    <property type="evidence" value="ECO:0007669"/>
    <property type="project" value="InterPro"/>
</dbReference>
<dbReference type="InterPro" id="IPR050815">
    <property type="entry name" value="TF_fung"/>
</dbReference>
<organism evidence="8 9">
    <name type="scientific">Truncatella angustata</name>
    <dbReference type="NCBI Taxonomy" id="152316"/>
    <lineage>
        <taxon>Eukaryota</taxon>
        <taxon>Fungi</taxon>
        <taxon>Dikarya</taxon>
        <taxon>Ascomycota</taxon>
        <taxon>Pezizomycotina</taxon>
        <taxon>Sordariomycetes</taxon>
        <taxon>Xylariomycetidae</taxon>
        <taxon>Amphisphaeriales</taxon>
        <taxon>Sporocadaceae</taxon>
        <taxon>Truncatella</taxon>
    </lineage>
</organism>
<comment type="subcellular location">
    <subcellularLocation>
        <location evidence="1">Nucleus</location>
    </subcellularLocation>
</comment>
<dbReference type="PANTHER" id="PTHR47338">
    <property type="entry name" value="ZN(II)2CYS6 TRANSCRIPTION FACTOR (EUROFUNG)-RELATED"/>
    <property type="match status" value="1"/>
</dbReference>
<dbReference type="Pfam" id="PF00172">
    <property type="entry name" value="Zn_clus"/>
    <property type="match status" value="1"/>
</dbReference>
<dbReference type="Gene3D" id="4.10.240.10">
    <property type="entry name" value="Zn(2)-C6 fungal-type DNA-binding domain"/>
    <property type="match status" value="1"/>
</dbReference>
<dbReference type="InterPro" id="IPR007219">
    <property type="entry name" value="XnlR_reg_dom"/>
</dbReference>
<dbReference type="GO" id="GO:0006351">
    <property type="term" value="P:DNA-templated transcription"/>
    <property type="evidence" value="ECO:0007669"/>
    <property type="project" value="InterPro"/>
</dbReference>
<comment type="caution">
    <text evidence="8">The sequence shown here is derived from an EMBL/GenBank/DDBJ whole genome shotgun (WGS) entry which is preliminary data.</text>
</comment>
<dbReference type="CDD" id="cd00067">
    <property type="entry name" value="GAL4"/>
    <property type="match status" value="1"/>
</dbReference>
<reference evidence="8" key="1">
    <citation type="journal article" date="2021" name="Nat. Commun.">
        <title>Genetic determinants of endophytism in the Arabidopsis root mycobiome.</title>
        <authorList>
            <person name="Mesny F."/>
            <person name="Miyauchi S."/>
            <person name="Thiergart T."/>
            <person name="Pickel B."/>
            <person name="Atanasova L."/>
            <person name="Karlsson M."/>
            <person name="Huettel B."/>
            <person name="Barry K.W."/>
            <person name="Haridas S."/>
            <person name="Chen C."/>
            <person name="Bauer D."/>
            <person name="Andreopoulos W."/>
            <person name="Pangilinan J."/>
            <person name="LaButti K."/>
            <person name="Riley R."/>
            <person name="Lipzen A."/>
            <person name="Clum A."/>
            <person name="Drula E."/>
            <person name="Henrissat B."/>
            <person name="Kohler A."/>
            <person name="Grigoriev I.V."/>
            <person name="Martin F.M."/>
            <person name="Hacquard S."/>
        </authorList>
    </citation>
    <scope>NUCLEOTIDE SEQUENCE</scope>
    <source>
        <strain evidence="8">MPI-SDFR-AT-0073</strain>
    </source>
</reference>
<dbReference type="AlphaFoldDB" id="A0A9P8UU66"/>
<dbReference type="GO" id="GO:0005634">
    <property type="term" value="C:nucleus"/>
    <property type="evidence" value="ECO:0007669"/>
    <property type="project" value="UniProtKB-SubCell"/>
</dbReference>